<evidence type="ECO:0000313" key="4">
    <source>
        <dbReference type="EMBL" id="RLV76582.1"/>
    </source>
</evidence>
<dbReference type="Gene3D" id="1.20.190.20">
    <property type="entry name" value="14-3-3 domain"/>
    <property type="match status" value="1"/>
</dbReference>
<protein>
    <recommendedName>
        <fullName evidence="3">14-3-3 domain-containing protein</fullName>
    </recommendedName>
</protein>
<accession>A0A3L8RC40</accession>
<comment type="similarity">
    <text evidence="1 2">Belongs to the 14-3-3 family.</text>
</comment>
<keyword evidence="5" id="KW-1185">Reference proteome</keyword>
<evidence type="ECO:0000313" key="5">
    <source>
        <dbReference type="Proteomes" id="UP000276834"/>
    </source>
</evidence>
<reference evidence="4 5" key="1">
    <citation type="journal article" date="2018" name="Proc. R. Soc. B">
        <title>A non-coding region near Follistatin controls head colour polymorphism in the Gouldian finch.</title>
        <authorList>
            <person name="Toomey M.B."/>
            <person name="Marques C.I."/>
            <person name="Andrade P."/>
            <person name="Araujo P.M."/>
            <person name="Sabatino S."/>
            <person name="Gazda M.A."/>
            <person name="Afonso S."/>
            <person name="Lopes R.J."/>
            <person name="Corbo J.C."/>
            <person name="Carneiro M."/>
        </authorList>
    </citation>
    <scope>NUCLEOTIDE SEQUENCE [LARGE SCALE GENOMIC DNA]</scope>
    <source>
        <strain evidence="4">Red01</strain>
        <tissue evidence="4">Muscle</tissue>
    </source>
</reference>
<dbReference type="InterPro" id="IPR000308">
    <property type="entry name" value="14-3-3"/>
</dbReference>
<dbReference type="OrthoDB" id="10260625at2759"/>
<dbReference type="InterPro" id="IPR036815">
    <property type="entry name" value="14-3-3_dom_sf"/>
</dbReference>
<dbReference type="CDD" id="cd10024">
    <property type="entry name" value="14-3-3_gamma"/>
    <property type="match status" value="1"/>
</dbReference>
<sequence length="814" mass="88686">MCLGSSLPTIAMAGRCSLMFALSQAAEEVRDTNRWHQVFCSGKKPRVVRPNKGWCTKCCCQTLNGAAQSSAARRVLSSLLVGGGQHETAAGDGGKGDMSVGIGFCAGAPHATLPGCNVILGHAGSLPGFGQAVVEKSGKPSQRWCCLCSALHCAIRELVRLEVAVSSSLVMEHASQPEPGSMDCSLHSLPRCPSREVKLQTELPKEQVDSSWGLMALLVQRCWSGFCWRWALVHDSDCTVWKMPAQVSGQQAAQGRLRAEMAVVLVPTHVTSWPCLCSAPSWESGLEVACECLPTGIWAPCGWALPGPAAGSRISQGSQALWLNREGCEGWPGTGSCGMARASLPCLPWAGALGAALASCSVLFVLRRWWLLTVPGDVALIKVTPISLLPRCLLPWSRSSCAGLHRETMFHVEKGCLLILWSSTGPHSSRGGSGGLSCSLVLGGDIVSQSMQEEWMFLLWWPDSQVDVPRVWIWGGGVSWGKGDMALGSCTRPRGAAVFRCGVLSAAGAPPAPGGGNLVQSWPEPVMVLWELEWDYRHTNMISQLAPAGMESRTLRADCLLLPLSRDAQNTQRCDGMSEGWGLTQMCLFSPPFSTQVTELNEPLSNEERNLLSVAYKNVVGARRSSWRVISSIEQKTSADGNEKKIEMVRAYREKIEKELEAVCQDVLSLLDNYLIKNCSETQYESKVFYLKMKGDYYRYLAEVATGEKRATVVESSEKAYSEAHEISKEHMQPTHPIRLGLALNYSVFYYEIQNAPEQACHLAKTAFDDAIAELDTLNEDSYKDSTLIMQLLRDNLTLWTSDQQDDDGGEGNN</sequence>
<gene>
    <name evidence="4" type="ORF">DV515_00016833</name>
</gene>
<feature type="domain" description="14-3-3" evidence="3">
    <location>
        <begin position="566"/>
        <end position="814"/>
    </location>
</feature>
<dbReference type="InterPro" id="IPR023410">
    <property type="entry name" value="14-3-3_domain"/>
</dbReference>
<evidence type="ECO:0000259" key="3">
    <source>
        <dbReference type="SMART" id="SM00101"/>
    </source>
</evidence>
<dbReference type="EMBL" id="QUSF01000516">
    <property type="protein sequence ID" value="RLV76582.1"/>
    <property type="molecule type" value="Genomic_DNA"/>
</dbReference>
<name>A0A3L8RC40_CHLGU</name>
<dbReference type="PRINTS" id="PR00305">
    <property type="entry name" value="1433ZETA"/>
</dbReference>
<dbReference type="SUPFAM" id="SSF48445">
    <property type="entry name" value="14-3-3 protein"/>
    <property type="match status" value="1"/>
</dbReference>
<dbReference type="PANTHER" id="PTHR18860">
    <property type="entry name" value="14-3-3 PROTEIN"/>
    <property type="match status" value="1"/>
</dbReference>
<dbReference type="AlphaFoldDB" id="A0A3L8RC40"/>
<dbReference type="InterPro" id="IPR023409">
    <property type="entry name" value="14-3-3_CS"/>
</dbReference>
<evidence type="ECO:0000256" key="1">
    <source>
        <dbReference type="ARBA" id="ARBA00006141"/>
    </source>
</evidence>
<comment type="caution">
    <text evidence="4">The sequence shown here is derived from an EMBL/GenBank/DDBJ whole genome shotgun (WGS) entry which is preliminary data.</text>
</comment>
<evidence type="ECO:0000256" key="2">
    <source>
        <dbReference type="RuleBase" id="RU003466"/>
    </source>
</evidence>
<dbReference type="PROSITE" id="PS00797">
    <property type="entry name" value="1433_2"/>
    <property type="match status" value="1"/>
</dbReference>
<dbReference type="Proteomes" id="UP000276834">
    <property type="component" value="Unassembled WGS sequence"/>
</dbReference>
<proteinExistence type="inferred from homology"/>
<dbReference type="STRING" id="44316.ENSEGOP00005019602"/>
<dbReference type="SMART" id="SM00101">
    <property type="entry name" value="14_3_3"/>
    <property type="match status" value="1"/>
</dbReference>
<organism evidence="4 5">
    <name type="scientific">Chloebia gouldiae</name>
    <name type="common">Gouldian finch</name>
    <name type="synonym">Erythrura gouldiae</name>
    <dbReference type="NCBI Taxonomy" id="44316"/>
    <lineage>
        <taxon>Eukaryota</taxon>
        <taxon>Metazoa</taxon>
        <taxon>Chordata</taxon>
        <taxon>Craniata</taxon>
        <taxon>Vertebrata</taxon>
        <taxon>Euteleostomi</taxon>
        <taxon>Archelosauria</taxon>
        <taxon>Archosauria</taxon>
        <taxon>Dinosauria</taxon>
        <taxon>Saurischia</taxon>
        <taxon>Theropoda</taxon>
        <taxon>Coelurosauria</taxon>
        <taxon>Aves</taxon>
        <taxon>Neognathae</taxon>
        <taxon>Neoaves</taxon>
        <taxon>Telluraves</taxon>
        <taxon>Australaves</taxon>
        <taxon>Passeriformes</taxon>
        <taxon>Passeroidea</taxon>
        <taxon>Passeridae</taxon>
        <taxon>Chloebia</taxon>
    </lineage>
</organism>
<dbReference type="PROSITE" id="PS00796">
    <property type="entry name" value="1433_1"/>
    <property type="match status" value="1"/>
</dbReference>
<dbReference type="FunFam" id="1.20.190.20:FF:000001">
    <property type="entry name" value="14-3-3 gamma 1"/>
    <property type="match status" value="1"/>
</dbReference>
<dbReference type="Pfam" id="PF00244">
    <property type="entry name" value="14-3-3"/>
    <property type="match status" value="1"/>
</dbReference>